<accession>A0A8H5HNF6</accession>
<organism evidence="2 3">
    <name type="scientific">Tricholomella constricta</name>
    <dbReference type="NCBI Taxonomy" id="117010"/>
    <lineage>
        <taxon>Eukaryota</taxon>
        <taxon>Fungi</taxon>
        <taxon>Dikarya</taxon>
        <taxon>Basidiomycota</taxon>
        <taxon>Agaricomycotina</taxon>
        <taxon>Agaricomycetes</taxon>
        <taxon>Agaricomycetidae</taxon>
        <taxon>Agaricales</taxon>
        <taxon>Tricholomatineae</taxon>
        <taxon>Lyophyllaceae</taxon>
        <taxon>Tricholomella</taxon>
    </lineage>
</organism>
<feature type="compositionally biased region" description="Polar residues" evidence="1">
    <location>
        <begin position="265"/>
        <end position="295"/>
    </location>
</feature>
<evidence type="ECO:0000313" key="3">
    <source>
        <dbReference type="Proteomes" id="UP000565441"/>
    </source>
</evidence>
<feature type="compositionally biased region" description="Polar residues" evidence="1">
    <location>
        <begin position="196"/>
        <end position="206"/>
    </location>
</feature>
<evidence type="ECO:0000256" key="1">
    <source>
        <dbReference type="SAM" id="MobiDB-lite"/>
    </source>
</evidence>
<feature type="region of interest" description="Disordered" evidence="1">
    <location>
        <begin position="190"/>
        <end position="365"/>
    </location>
</feature>
<dbReference type="Proteomes" id="UP000565441">
    <property type="component" value="Unassembled WGS sequence"/>
</dbReference>
<feature type="region of interest" description="Disordered" evidence="1">
    <location>
        <begin position="1"/>
        <end position="45"/>
    </location>
</feature>
<comment type="caution">
    <text evidence="2">The sequence shown here is derived from an EMBL/GenBank/DDBJ whole genome shotgun (WGS) entry which is preliminary data.</text>
</comment>
<feature type="compositionally biased region" description="Basic residues" evidence="1">
    <location>
        <begin position="1"/>
        <end position="13"/>
    </location>
</feature>
<dbReference type="AlphaFoldDB" id="A0A8H5HNF6"/>
<feature type="compositionally biased region" description="Basic and acidic residues" evidence="1">
    <location>
        <begin position="14"/>
        <end position="27"/>
    </location>
</feature>
<dbReference type="EMBL" id="JAACJP010000003">
    <property type="protein sequence ID" value="KAF5386235.1"/>
    <property type="molecule type" value="Genomic_DNA"/>
</dbReference>
<protein>
    <submittedName>
        <fullName evidence="2">Uncharacterized protein</fullName>
    </submittedName>
</protein>
<feature type="compositionally biased region" description="Basic and acidic residues" evidence="1">
    <location>
        <begin position="308"/>
        <end position="323"/>
    </location>
</feature>
<feature type="region of interest" description="Disordered" evidence="1">
    <location>
        <begin position="429"/>
        <end position="460"/>
    </location>
</feature>
<dbReference type="OrthoDB" id="3063464at2759"/>
<sequence>MERIKKIRTKILKKSSDGSKPRRDPNLRHSRSMPLRNSNDTEDSFIYQRPIRRGENPLQPADIQQVLDISHHAVRYGDPYAGWPGYNNDENDDMTDGEGPYNHCFPLIDKDIVDRFPAPPATILKTLPTGVRIPKRPARPPTLDLAEFQFDEADLLPAMDPVVKAKIDSMHAESRRMEREALAKVEARDNALRAQQPLQRSTSSASGHVRPLHIRRRAGNRDLSAENSFSTPQPGAGMYRNPAASHSTRSLDPRARYRKCMASQAIPSHSAIKSVQSGSSIHSDTTGTSSSQSLGPNARYRAALAESDVARDSSKDAKAHGPIEDSPATVRRRNASSASSRSALSARRNGTTSSTTVPTQPPLPLEQLPHQVQALPVVVGPNQHGVMRVVRGPYYAKIQSPPGPIAAAVSVTVRPGRELQDRVNVKEFGGQGAPSHGMPTCGAATVAGHERGARGPGQRR</sequence>
<gene>
    <name evidence="2" type="ORF">D9615_002676</name>
</gene>
<proteinExistence type="predicted"/>
<name>A0A8H5HNF6_9AGAR</name>
<feature type="compositionally biased region" description="Low complexity" evidence="1">
    <location>
        <begin position="335"/>
        <end position="358"/>
    </location>
</feature>
<evidence type="ECO:0000313" key="2">
    <source>
        <dbReference type="EMBL" id="KAF5386235.1"/>
    </source>
</evidence>
<reference evidence="2 3" key="1">
    <citation type="journal article" date="2020" name="ISME J.">
        <title>Uncovering the hidden diversity of litter-decomposition mechanisms in mushroom-forming fungi.</title>
        <authorList>
            <person name="Floudas D."/>
            <person name="Bentzer J."/>
            <person name="Ahren D."/>
            <person name="Johansson T."/>
            <person name="Persson P."/>
            <person name="Tunlid A."/>
        </authorList>
    </citation>
    <scope>NUCLEOTIDE SEQUENCE [LARGE SCALE GENOMIC DNA]</scope>
    <source>
        <strain evidence="2 3">CBS 661.87</strain>
    </source>
</reference>
<keyword evidence="3" id="KW-1185">Reference proteome</keyword>